<dbReference type="EMBL" id="CP051677">
    <property type="protein sequence ID" value="QJD80303.1"/>
    <property type="molecule type" value="Genomic_DNA"/>
</dbReference>
<keyword evidence="2" id="KW-1185">Reference proteome</keyword>
<dbReference type="RefSeq" id="WP_169552262.1">
    <property type="nucleotide sequence ID" value="NZ_CP051677.1"/>
</dbReference>
<name>A0A7L5DSQ7_9BACT</name>
<protein>
    <submittedName>
        <fullName evidence="1">Uncharacterized protein</fullName>
    </submittedName>
</protein>
<organism evidence="1 2">
    <name type="scientific">Spirosoma rhododendri</name>
    <dbReference type="NCBI Taxonomy" id="2728024"/>
    <lineage>
        <taxon>Bacteria</taxon>
        <taxon>Pseudomonadati</taxon>
        <taxon>Bacteroidota</taxon>
        <taxon>Cytophagia</taxon>
        <taxon>Cytophagales</taxon>
        <taxon>Cytophagaceae</taxon>
        <taxon>Spirosoma</taxon>
    </lineage>
</organism>
<gene>
    <name evidence="1" type="ORF">HH216_19150</name>
</gene>
<evidence type="ECO:0000313" key="2">
    <source>
        <dbReference type="Proteomes" id="UP000501128"/>
    </source>
</evidence>
<dbReference type="Proteomes" id="UP000501128">
    <property type="component" value="Chromosome"/>
</dbReference>
<reference evidence="1 2" key="1">
    <citation type="submission" date="2020-04" db="EMBL/GenBank/DDBJ databases">
        <title>Genome sequencing of novel species.</title>
        <authorList>
            <person name="Heo J."/>
            <person name="Kim S.-J."/>
            <person name="Kim J.-S."/>
            <person name="Hong S.-B."/>
            <person name="Kwon S.-W."/>
        </authorList>
    </citation>
    <scope>NUCLEOTIDE SEQUENCE [LARGE SCALE GENOMIC DNA]</scope>
    <source>
        <strain evidence="1 2">CJU-R4</strain>
    </source>
</reference>
<sequence length="68" mass="7169">MSPLRCLSVRNALLLAAITKQHSHLTPARSPGPAFTVPVLAPGTNYAARPSSFFESGSTMRTDVCTPA</sequence>
<evidence type="ECO:0000313" key="1">
    <source>
        <dbReference type="EMBL" id="QJD80303.1"/>
    </source>
</evidence>
<dbReference type="AlphaFoldDB" id="A0A7L5DSQ7"/>
<dbReference type="KEGG" id="srho:HH216_19150"/>
<proteinExistence type="predicted"/>
<accession>A0A7L5DSQ7</accession>